<keyword evidence="2" id="KW-1185">Reference proteome</keyword>
<evidence type="ECO:0000313" key="1">
    <source>
        <dbReference type="EMBL" id="KAK1432415.1"/>
    </source>
</evidence>
<gene>
    <name evidence="1" type="ORF">QVD17_09311</name>
</gene>
<proteinExistence type="predicted"/>
<protein>
    <submittedName>
        <fullName evidence="1">Uncharacterized protein</fullName>
    </submittedName>
</protein>
<organism evidence="1 2">
    <name type="scientific">Tagetes erecta</name>
    <name type="common">African marigold</name>
    <dbReference type="NCBI Taxonomy" id="13708"/>
    <lineage>
        <taxon>Eukaryota</taxon>
        <taxon>Viridiplantae</taxon>
        <taxon>Streptophyta</taxon>
        <taxon>Embryophyta</taxon>
        <taxon>Tracheophyta</taxon>
        <taxon>Spermatophyta</taxon>
        <taxon>Magnoliopsida</taxon>
        <taxon>eudicotyledons</taxon>
        <taxon>Gunneridae</taxon>
        <taxon>Pentapetalae</taxon>
        <taxon>asterids</taxon>
        <taxon>campanulids</taxon>
        <taxon>Asterales</taxon>
        <taxon>Asteraceae</taxon>
        <taxon>Asteroideae</taxon>
        <taxon>Heliantheae alliance</taxon>
        <taxon>Tageteae</taxon>
        <taxon>Tagetes</taxon>
    </lineage>
</organism>
<dbReference type="EMBL" id="JAUHHV010000002">
    <property type="protein sequence ID" value="KAK1432415.1"/>
    <property type="molecule type" value="Genomic_DNA"/>
</dbReference>
<sequence>MLEKILGVVVAFMDSKSGTDRVYLIDNEVNIQTDHNQWLLRSLLMRIGRRFAMMLKTTQLNVHQIFSVMEFQHFILFIELDAREDSAL</sequence>
<accession>A0AAD8L735</accession>
<comment type="caution">
    <text evidence="1">The sequence shown here is derived from an EMBL/GenBank/DDBJ whole genome shotgun (WGS) entry which is preliminary data.</text>
</comment>
<reference evidence="1" key="1">
    <citation type="journal article" date="2023" name="bioRxiv">
        <title>Improved chromosome-level genome assembly for marigold (Tagetes erecta).</title>
        <authorList>
            <person name="Jiang F."/>
            <person name="Yuan L."/>
            <person name="Wang S."/>
            <person name="Wang H."/>
            <person name="Xu D."/>
            <person name="Wang A."/>
            <person name="Fan W."/>
        </authorList>
    </citation>
    <scope>NUCLEOTIDE SEQUENCE</scope>
    <source>
        <strain evidence="1">WSJ</strain>
        <tissue evidence="1">Leaf</tissue>
    </source>
</reference>
<dbReference type="Proteomes" id="UP001229421">
    <property type="component" value="Unassembled WGS sequence"/>
</dbReference>
<evidence type="ECO:0000313" key="2">
    <source>
        <dbReference type="Proteomes" id="UP001229421"/>
    </source>
</evidence>
<name>A0AAD8L735_TARER</name>
<dbReference type="AlphaFoldDB" id="A0AAD8L735"/>